<feature type="transmembrane region" description="Helical" evidence="1">
    <location>
        <begin position="28"/>
        <end position="47"/>
    </location>
</feature>
<dbReference type="AlphaFoldDB" id="A0A2G1UPY4"/>
<protein>
    <recommendedName>
        <fullName evidence="4">DUF4381 domain-containing protein</fullName>
    </recommendedName>
</protein>
<proteinExistence type="predicted"/>
<dbReference type="EMBL" id="NTFH01000004">
    <property type="protein sequence ID" value="PHQ16449.1"/>
    <property type="molecule type" value="Genomic_DNA"/>
</dbReference>
<evidence type="ECO:0000313" key="2">
    <source>
        <dbReference type="EMBL" id="PHQ16449.1"/>
    </source>
</evidence>
<gene>
    <name evidence="2" type="ORF">CLH61_05090</name>
</gene>
<sequence length="156" mass="17848">MMDQDPLSQLRDIHLPDPGGFWPPAPGWWILAAAALVLVCLAVWLLVRNRRRNRWLRLARAELQGLEQRASQDPAWFSELNGLLKRCARIRYPERRPEALSGDDWIEFLLETGPAENRTARPALEAMVSCCWRPDAHCDPGEAARLGRAWLGRQQC</sequence>
<evidence type="ECO:0000256" key="1">
    <source>
        <dbReference type="SAM" id="Phobius"/>
    </source>
</evidence>
<organism evidence="2 3">
    <name type="scientific">Marinobacter profundi</name>
    <dbReference type="NCBI Taxonomy" id="2666256"/>
    <lineage>
        <taxon>Bacteria</taxon>
        <taxon>Pseudomonadati</taxon>
        <taxon>Pseudomonadota</taxon>
        <taxon>Gammaproteobacteria</taxon>
        <taxon>Pseudomonadales</taxon>
        <taxon>Marinobacteraceae</taxon>
        <taxon>Marinobacter</taxon>
    </lineage>
</organism>
<comment type="caution">
    <text evidence="2">The sequence shown here is derived from an EMBL/GenBank/DDBJ whole genome shotgun (WGS) entry which is preliminary data.</text>
</comment>
<reference evidence="2 3" key="1">
    <citation type="submission" date="2017-09" db="EMBL/GenBank/DDBJ databases">
        <title>The draft genome sequences of Marinobacter sp. PWS21.</title>
        <authorList>
            <person name="Cao J."/>
        </authorList>
    </citation>
    <scope>NUCLEOTIDE SEQUENCE [LARGE SCALE GENOMIC DNA]</scope>
    <source>
        <strain evidence="2 3">PWS21</strain>
    </source>
</reference>
<dbReference type="Proteomes" id="UP000231409">
    <property type="component" value="Unassembled WGS sequence"/>
</dbReference>
<dbReference type="RefSeq" id="WP_099613610.1">
    <property type="nucleotide sequence ID" value="NZ_KZ319368.1"/>
</dbReference>
<accession>A0A2G1UPY4</accession>
<keyword evidence="3" id="KW-1185">Reference proteome</keyword>
<dbReference type="InterPro" id="IPR025489">
    <property type="entry name" value="DUF4381"/>
</dbReference>
<evidence type="ECO:0008006" key="4">
    <source>
        <dbReference type="Google" id="ProtNLM"/>
    </source>
</evidence>
<keyword evidence="1" id="KW-0472">Membrane</keyword>
<name>A0A2G1UPY4_9GAMM</name>
<keyword evidence="1" id="KW-0812">Transmembrane</keyword>
<keyword evidence="1" id="KW-1133">Transmembrane helix</keyword>
<evidence type="ECO:0000313" key="3">
    <source>
        <dbReference type="Proteomes" id="UP000231409"/>
    </source>
</evidence>
<dbReference type="Pfam" id="PF14316">
    <property type="entry name" value="DUF4381"/>
    <property type="match status" value="1"/>
</dbReference>